<dbReference type="EMBL" id="CP003488">
    <property type="protein sequence ID" value="AFH92930.1"/>
    <property type="molecule type" value="Genomic_DNA"/>
</dbReference>
<sequence length="123" mass="13852">MESEELSIDSFFSSISLAIGRTLKRLRQNQGLTGADFGRLVNLSQQQISRYECGINHINVSMLLLLLEKLDITVGEFNTLLIEEINLTPIKNHVDLDRILNVCKNNGEKTDHYVTSKSSLLFG</sequence>
<reference evidence="2 3" key="1">
    <citation type="journal article" date="2012" name="J. Bacteriol.">
        <title>Complete Genome Sequence of Providencia stuartii Clinical Isolate MRSN 2154.</title>
        <authorList>
            <person name="Clifford R.J."/>
            <person name="Hang J."/>
            <person name="Riley M.C."/>
            <person name="Onmus-Leone F."/>
            <person name="Kuschner R.A."/>
            <person name="Lesho E.P."/>
            <person name="Waterman P.E."/>
        </authorList>
    </citation>
    <scope>NUCLEOTIDE SEQUENCE [LARGE SCALE GENOMIC DNA]</scope>
    <source>
        <strain evidence="2 3">MRSN 2154</strain>
    </source>
</reference>
<dbReference type="SMART" id="SM00530">
    <property type="entry name" value="HTH_XRE"/>
    <property type="match status" value="1"/>
</dbReference>
<evidence type="ECO:0000313" key="2">
    <source>
        <dbReference type="EMBL" id="AFH92930.1"/>
    </source>
</evidence>
<protein>
    <submittedName>
        <fullName evidence="2">Fimbrial operon regulator</fullName>
    </submittedName>
</protein>
<evidence type="ECO:0000259" key="1">
    <source>
        <dbReference type="PROSITE" id="PS50943"/>
    </source>
</evidence>
<evidence type="ECO:0000313" key="3">
    <source>
        <dbReference type="Proteomes" id="UP000005012"/>
    </source>
</evidence>
<dbReference type="AlphaFoldDB" id="A0A140NJU5"/>
<dbReference type="RefSeq" id="WP_004922647.1">
    <property type="nucleotide sequence ID" value="NC_017731.1"/>
</dbReference>
<dbReference type="InterPro" id="IPR010982">
    <property type="entry name" value="Lambda_DNA-bd_dom_sf"/>
</dbReference>
<dbReference type="GeneID" id="93518284"/>
<dbReference type="HOGENOM" id="CLU_066192_40_2_6"/>
<dbReference type="GO" id="GO:0003677">
    <property type="term" value="F:DNA binding"/>
    <property type="evidence" value="ECO:0007669"/>
    <property type="project" value="InterPro"/>
</dbReference>
<dbReference type="SUPFAM" id="SSF47413">
    <property type="entry name" value="lambda repressor-like DNA-binding domains"/>
    <property type="match status" value="1"/>
</dbReference>
<accession>A0A140NJU5</accession>
<name>A0A140NJU5_PROSM</name>
<dbReference type="KEGG" id="psi:S70_05265"/>
<dbReference type="Gene3D" id="1.10.260.40">
    <property type="entry name" value="lambda repressor-like DNA-binding domains"/>
    <property type="match status" value="1"/>
</dbReference>
<dbReference type="Proteomes" id="UP000005012">
    <property type="component" value="Chromosome"/>
</dbReference>
<organism evidence="2 3">
    <name type="scientific">Providencia stuartii (strain MRSN 2154)</name>
    <dbReference type="NCBI Taxonomy" id="1157951"/>
    <lineage>
        <taxon>Bacteria</taxon>
        <taxon>Pseudomonadati</taxon>
        <taxon>Pseudomonadota</taxon>
        <taxon>Gammaproteobacteria</taxon>
        <taxon>Enterobacterales</taxon>
        <taxon>Morganellaceae</taxon>
        <taxon>Providencia</taxon>
    </lineage>
</organism>
<dbReference type="InterPro" id="IPR001387">
    <property type="entry name" value="Cro/C1-type_HTH"/>
</dbReference>
<feature type="domain" description="HTH cro/C1-type" evidence="1">
    <location>
        <begin position="23"/>
        <end position="77"/>
    </location>
</feature>
<dbReference type="OrthoDB" id="5683219at2"/>
<reference evidence="3" key="2">
    <citation type="submission" date="2012-04" db="EMBL/GenBank/DDBJ databases">
        <title>Complete genome sequence of Providencia stuartii clinical isolate MRSN 2154.</title>
        <authorList>
            <person name="Clifford R.J."/>
            <person name="Hang J."/>
            <person name="Riley M.C."/>
            <person name="Onmus-Leone F."/>
            <person name="Kuschner R.A."/>
            <person name="Lesho E.P."/>
            <person name="Waterman P.E."/>
        </authorList>
    </citation>
    <scope>NUCLEOTIDE SEQUENCE [LARGE SCALE GENOMIC DNA]</scope>
    <source>
        <strain evidence="3">MRSN 2154</strain>
    </source>
</reference>
<dbReference type="PROSITE" id="PS50943">
    <property type="entry name" value="HTH_CROC1"/>
    <property type="match status" value="1"/>
</dbReference>
<dbReference type="CDD" id="cd00093">
    <property type="entry name" value="HTH_XRE"/>
    <property type="match status" value="1"/>
</dbReference>
<dbReference type="PATRIC" id="fig|1157951.4.peg.1043"/>
<gene>
    <name evidence="2" type="ordered locus">S70_05265</name>
</gene>
<proteinExistence type="predicted"/>
<dbReference type="Pfam" id="PF01381">
    <property type="entry name" value="HTH_3"/>
    <property type="match status" value="1"/>
</dbReference>